<dbReference type="InterPro" id="IPR013103">
    <property type="entry name" value="RVT_2"/>
</dbReference>
<keyword evidence="3" id="KW-1185">Reference proteome</keyword>
<evidence type="ECO:0000313" key="3">
    <source>
        <dbReference type="Proteomes" id="UP000007266"/>
    </source>
</evidence>
<name>D7ELU5_TRICA</name>
<evidence type="ECO:0000259" key="1">
    <source>
        <dbReference type="Pfam" id="PF07727"/>
    </source>
</evidence>
<dbReference type="Proteomes" id="UP000007266">
    <property type="component" value="Unassembled WGS sequence"/>
</dbReference>
<evidence type="ECO:0000313" key="2">
    <source>
        <dbReference type="EMBL" id="EFA12391.1"/>
    </source>
</evidence>
<organism evidence="2 3">
    <name type="scientific">Tribolium castaneum</name>
    <name type="common">Red flour beetle</name>
    <dbReference type="NCBI Taxonomy" id="7070"/>
    <lineage>
        <taxon>Eukaryota</taxon>
        <taxon>Metazoa</taxon>
        <taxon>Ecdysozoa</taxon>
        <taxon>Arthropoda</taxon>
        <taxon>Hexapoda</taxon>
        <taxon>Insecta</taxon>
        <taxon>Pterygota</taxon>
        <taxon>Neoptera</taxon>
        <taxon>Endopterygota</taxon>
        <taxon>Coleoptera</taxon>
        <taxon>Polyphaga</taxon>
        <taxon>Cucujiformia</taxon>
        <taxon>Tenebrionidae</taxon>
        <taxon>Tenebrionidae incertae sedis</taxon>
        <taxon>Tribolium</taxon>
    </lineage>
</organism>
<dbReference type="OMA" id="NEWENAM"/>
<dbReference type="PhylomeDB" id="D7ELU5"/>
<dbReference type="InParanoid" id="D7ELU5"/>
<dbReference type="EMBL" id="KQ972242">
    <property type="protein sequence ID" value="EFA12391.1"/>
    <property type="molecule type" value="Genomic_DNA"/>
</dbReference>
<dbReference type="AlphaFoldDB" id="D7ELU5"/>
<feature type="domain" description="Reverse transcriptase Ty1/copia-type" evidence="1">
    <location>
        <begin position="59"/>
        <end position="107"/>
    </location>
</feature>
<reference evidence="2 3" key="1">
    <citation type="journal article" date="2008" name="Nature">
        <title>The genome of the model beetle and pest Tribolium castaneum.</title>
        <authorList>
            <consortium name="Tribolium Genome Sequencing Consortium"/>
            <person name="Richards S."/>
            <person name="Gibbs R.A."/>
            <person name="Weinstock G.M."/>
            <person name="Brown S.J."/>
            <person name="Denell R."/>
            <person name="Beeman R.W."/>
            <person name="Gibbs R."/>
            <person name="Beeman R.W."/>
            <person name="Brown S.J."/>
            <person name="Bucher G."/>
            <person name="Friedrich M."/>
            <person name="Grimmelikhuijzen C.J."/>
            <person name="Klingler M."/>
            <person name="Lorenzen M."/>
            <person name="Richards S."/>
            <person name="Roth S."/>
            <person name="Schroder R."/>
            <person name="Tautz D."/>
            <person name="Zdobnov E.M."/>
            <person name="Muzny D."/>
            <person name="Gibbs R.A."/>
            <person name="Weinstock G.M."/>
            <person name="Attaway T."/>
            <person name="Bell S."/>
            <person name="Buhay C.J."/>
            <person name="Chandrabose M.N."/>
            <person name="Chavez D."/>
            <person name="Clerk-Blankenburg K.P."/>
            <person name="Cree A."/>
            <person name="Dao M."/>
            <person name="Davis C."/>
            <person name="Chacko J."/>
            <person name="Dinh H."/>
            <person name="Dugan-Rocha S."/>
            <person name="Fowler G."/>
            <person name="Garner T.T."/>
            <person name="Garnes J."/>
            <person name="Gnirke A."/>
            <person name="Hawes A."/>
            <person name="Hernandez J."/>
            <person name="Hines S."/>
            <person name="Holder M."/>
            <person name="Hume J."/>
            <person name="Jhangiani S.N."/>
            <person name="Joshi V."/>
            <person name="Khan Z.M."/>
            <person name="Jackson L."/>
            <person name="Kovar C."/>
            <person name="Kowis A."/>
            <person name="Lee S."/>
            <person name="Lewis L.R."/>
            <person name="Margolis J."/>
            <person name="Morgan M."/>
            <person name="Nazareth L.V."/>
            <person name="Nguyen N."/>
            <person name="Okwuonu G."/>
            <person name="Parker D."/>
            <person name="Richards S."/>
            <person name="Ruiz S.J."/>
            <person name="Santibanez J."/>
            <person name="Savard J."/>
            <person name="Scherer S.E."/>
            <person name="Schneider B."/>
            <person name="Sodergren E."/>
            <person name="Tautz D."/>
            <person name="Vattahil S."/>
            <person name="Villasana D."/>
            <person name="White C.S."/>
            <person name="Wright R."/>
            <person name="Park Y."/>
            <person name="Beeman R.W."/>
            <person name="Lord J."/>
            <person name="Oppert B."/>
            <person name="Lorenzen M."/>
            <person name="Brown S."/>
            <person name="Wang L."/>
            <person name="Savard J."/>
            <person name="Tautz D."/>
            <person name="Richards S."/>
            <person name="Weinstock G."/>
            <person name="Gibbs R.A."/>
            <person name="Liu Y."/>
            <person name="Worley K."/>
            <person name="Weinstock G."/>
            <person name="Elsik C.G."/>
            <person name="Reese J.T."/>
            <person name="Elhaik E."/>
            <person name="Landan G."/>
            <person name="Graur D."/>
            <person name="Arensburger P."/>
            <person name="Atkinson P."/>
            <person name="Beeman R.W."/>
            <person name="Beidler J."/>
            <person name="Brown S.J."/>
            <person name="Demuth J.P."/>
            <person name="Drury D.W."/>
            <person name="Du Y.Z."/>
            <person name="Fujiwara H."/>
            <person name="Lorenzen M."/>
            <person name="Maselli V."/>
            <person name="Osanai M."/>
            <person name="Park Y."/>
            <person name="Robertson H.M."/>
            <person name="Tu Z."/>
            <person name="Wang J.J."/>
            <person name="Wang S."/>
            <person name="Richards S."/>
            <person name="Song H."/>
            <person name="Zhang L."/>
            <person name="Sodergren E."/>
            <person name="Werner D."/>
            <person name="Stanke M."/>
            <person name="Morgenstern B."/>
            <person name="Solovyev V."/>
            <person name="Kosarev P."/>
            <person name="Brown G."/>
            <person name="Chen H.C."/>
            <person name="Ermolaeva O."/>
            <person name="Hlavina W."/>
            <person name="Kapustin Y."/>
            <person name="Kiryutin B."/>
            <person name="Kitts P."/>
            <person name="Maglott D."/>
            <person name="Pruitt K."/>
            <person name="Sapojnikov V."/>
            <person name="Souvorov A."/>
            <person name="Mackey A.J."/>
            <person name="Waterhouse R.M."/>
            <person name="Wyder S."/>
            <person name="Zdobnov E.M."/>
            <person name="Zdobnov E.M."/>
            <person name="Wyder S."/>
            <person name="Kriventseva E.V."/>
            <person name="Kadowaki T."/>
            <person name="Bork P."/>
            <person name="Aranda M."/>
            <person name="Bao R."/>
            <person name="Beermann A."/>
            <person name="Berns N."/>
            <person name="Bolognesi R."/>
            <person name="Bonneton F."/>
            <person name="Bopp D."/>
            <person name="Brown S.J."/>
            <person name="Bucher G."/>
            <person name="Butts T."/>
            <person name="Chaumot A."/>
            <person name="Denell R.E."/>
            <person name="Ferrier D.E."/>
            <person name="Friedrich M."/>
            <person name="Gordon C.M."/>
            <person name="Jindra M."/>
            <person name="Klingler M."/>
            <person name="Lan Q."/>
            <person name="Lattorff H.M."/>
            <person name="Laudet V."/>
            <person name="von Levetsow C."/>
            <person name="Liu Z."/>
            <person name="Lutz R."/>
            <person name="Lynch J.A."/>
            <person name="da Fonseca R.N."/>
            <person name="Posnien N."/>
            <person name="Reuter R."/>
            <person name="Roth S."/>
            <person name="Savard J."/>
            <person name="Schinko J.B."/>
            <person name="Schmitt C."/>
            <person name="Schoppmeier M."/>
            <person name="Schroder R."/>
            <person name="Shippy T.D."/>
            <person name="Simonnet F."/>
            <person name="Marques-Souza H."/>
            <person name="Tautz D."/>
            <person name="Tomoyasu Y."/>
            <person name="Trauner J."/>
            <person name="Van der Zee M."/>
            <person name="Vervoort M."/>
            <person name="Wittkopp N."/>
            <person name="Wimmer E.A."/>
            <person name="Yang X."/>
            <person name="Jones A.K."/>
            <person name="Sattelle D.B."/>
            <person name="Ebert P.R."/>
            <person name="Nelson D."/>
            <person name="Scott J.G."/>
            <person name="Beeman R.W."/>
            <person name="Muthukrishnan S."/>
            <person name="Kramer K.J."/>
            <person name="Arakane Y."/>
            <person name="Beeman R.W."/>
            <person name="Zhu Q."/>
            <person name="Hogenkamp D."/>
            <person name="Dixit R."/>
            <person name="Oppert B."/>
            <person name="Jiang H."/>
            <person name="Zou Z."/>
            <person name="Marshall J."/>
            <person name="Elpidina E."/>
            <person name="Vinokurov K."/>
            <person name="Oppert C."/>
            <person name="Zou Z."/>
            <person name="Evans J."/>
            <person name="Lu Z."/>
            <person name="Zhao P."/>
            <person name="Sumathipala N."/>
            <person name="Altincicek B."/>
            <person name="Vilcinskas A."/>
            <person name="Williams M."/>
            <person name="Hultmark D."/>
            <person name="Hetru C."/>
            <person name="Jiang H."/>
            <person name="Grimmelikhuijzen C.J."/>
            <person name="Hauser F."/>
            <person name="Cazzamali G."/>
            <person name="Williamson M."/>
            <person name="Park Y."/>
            <person name="Li B."/>
            <person name="Tanaka Y."/>
            <person name="Predel R."/>
            <person name="Neupert S."/>
            <person name="Schachtner J."/>
            <person name="Verleyen P."/>
            <person name="Raible F."/>
            <person name="Bork P."/>
            <person name="Friedrich M."/>
            <person name="Walden K.K."/>
            <person name="Robertson H.M."/>
            <person name="Angeli S."/>
            <person name="Foret S."/>
            <person name="Bucher G."/>
            <person name="Schuetz S."/>
            <person name="Maleszka R."/>
            <person name="Wimmer E.A."/>
            <person name="Beeman R.W."/>
            <person name="Lorenzen M."/>
            <person name="Tomoyasu Y."/>
            <person name="Miller S.C."/>
            <person name="Grossmann D."/>
            <person name="Bucher G."/>
        </authorList>
    </citation>
    <scope>NUCLEOTIDE SEQUENCE [LARGE SCALE GENOMIC DNA]</scope>
    <source>
        <strain evidence="2 3">Georgia GA2</strain>
    </source>
</reference>
<dbReference type="STRING" id="7070.D7ELU5"/>
<reference evidence="2 3" key="2">
    <citation type="journal article" date="2010" name="Nucleic Acids Res.">
        <title>BeetleBase in 2010: revisions to provide comprehensive genomic information for Tribolium castaneum.</title>
        <authorList>
            <person name="Kim H.S."/>
            <person name="Murphy T."/>
            <person name="Xia J."/>
            <person name="Caragea D."/>
            <person name="Park Y."/>
            <person name="Beeman R.W."/>
            <person name="Lorenzen M.D."/>
            <person name="Butcher S."/>
            <person name="Manak J.R."/>
            <person name="Brown S.J."/>
        </authorList>
    </citation>
    <scope>NUCLEOTIDE SEQUENCE [LARGE SCALE GENOMIC DNA]</scope>
    <source>
        <strain evidence="2 3">Georgia GA2</strain>
    </source>
</reference>
<protein>
    <submittedName>
        <fullName evidence="2">Copia protein-like Protein</fullName>
    </submittedName>
</protein>
<dbReference type="HOGENOM" id="CLU_2029680_0_0_1"/>
<accession>D7ELU5</accession>
<sequence length="122" mass="14118">MTKTIKLKNPRKNHYQKLKIEEVEGDTPNTYDESITSSESEEWRNAIAIQEELDALKKNDTWNLVNLPVDKKVIGSKWVFKIKRSPNNKNIRYKARLCAKGFAQTNRVSTLPTTARPPPQHK</sequence>
<dbReference type="Pfam" id="PF07727">
    <property type="entry name" value="RVT_2"/>
    <property type="match status" value="1"/>
</dbReference>
<dbReference type="eggNOG" id="KOG0017">
    <property type="taxonomic scope" value="Eukaryota"/>
</dbReference>
<proteinExistence type="predicted"/>
<gene>
    <name evidence="2" type="primary">GLEAN_01849</name>
    <name evidence="2" type="ORF">TcasGA2_TC001849</name>
</gene>